<comment type="caution">
    <text evidence="2">The sequence shown here is derived from an EMBL/GenBank/DDBJ whole genome shotgun (WGS) entry which is preliminary data.</text>
</comment>
<evidence type="ECO:0000256" key="1">
    <source>
        <dbReference type="SAM" id="MobiDB-lite"/>
    </source>
</evidence>
<evidence type="ECO:0000313" key="2">
    <source>
        <dbReference type="EMBL" id="KAG8192462.1"/>
    </source>
</evidence>
<accession>A0AAV6V782</accession>
<feature type="compositionally biased region" description="Polar residues" evidence="1">
    <location>
        <begin position="156"/>
        <end position="233"/>
    </location>
</feature>
<feature type="compositionally biased region" description="Low complexity" evidence="1">
    <location>
        <begin position="234"/>
        <end position="258"/>
    </location>
</feature>
<name>A0AAV6V782_9ARAC</name>
<feature type="compositionally biased region" description="Low complexity" evidence="1">
    <location>
        <begin position="49"/>
        <end position="71"/>
    </location>
</feature>
<feature type="compositionally biased region" description="Polar residues" evidence="1">
    <location>
        <begin position="1"/>
        <end position="48"/>
    </location>
</feature>
<organism evidence="2 3">
    <name type="scientific">Oedothorax gibbosus</name>
    <dbReference type="NCBI Taxonomy" id="931172"/>
    <lineage>
        <taxon>Eukaryota</taxon>
        <taxon>Metazoa</taxon>
        <taxon>Ecdysozoa</taxon>
        <taxon>Arthropoda</taxon>
        <taxon>Chelicerata</taxon>
        <taxon>Arachnida</taxon>
        <taxon>Araneae</taxon>
        <taxon>Araneomorphae</taxon>
        <taxon>Entelegynae</taxon>
        <taxon>Araneoidea</taxon>
        <taxon>Linyphiidae</taxon>
        <taxon>Erigoninae</taxon>
        <taxon>Oedothorax</taxon>
    </lineage>
</organism>
<dbReference type="EMBL" id="JAFNEN010000139">
    <property type="protein sequence ID" value="KAG8192462.1"/>
    <property type="molecule type" value="Genomic_DNA"/>
</dbReference>
<dbReference type="Proteomes" id="UP000827092">
    <property type="component" value="Unassembled WGS sequence"/>
</dbReference>
<keyword evidence="3" id="KW-1185">Reference proteome</keyword>
<gene>
    <name evidence="2" type="ORF">JTE90_017992</name>
</gene>
<dbReference type="AlphaFoldDB" id="A0AAV6V782"/>
<evidence type="ECO:0000313" key="3">
    <source>
        <dbReference type="Proteomes" id="UP000827092"/>
    </source>
</evidence>
<feature type="compositionally biased region" description="Polar residues" evidence="1">
    <location>
        <begin position="89"/>
        <end position="136"/>
    </location>
</feature>
<reference evidence="2 3" key="1">
    <citation type="journal article" date="2022" name="Nat. Ecol. Evol.">
        <title>A masculinizing supergene underlies an exaggerated male reproductive morph in a spider.</title>
        <authorList>
            <person name="Hendrickx F."/>
            <person name="De Corte Z."/>
            <person name="Sonet G."/>
            <person name="Van Belleghem S.M."/>
            <person name="Kostlbacher S."/>
            <person name="Vangestel C."/>
        </authorList>
    </citation>
    <scope>NUCLEOTIDE SEQUENCE [LARGE SCALE GENOMIC DNA]</scope>
    <source>
        <strain evidence="2">W744_W776</strain>
    </source>
</reference>
<proteinExistence type="predicted"/>
<feature type="region of interest" description="Disordered" evidence="1">
    <location>
        <begin position="1"/>
        <end position="258"/>
    </location>
</feature>
<sequence length="258" mass="26393">MSGVAPSNGNPAVPGLTQQSVPKTGSVPQLQSFAPNSIPRNSLPGQQTSSLSQPGGSILSSSIPSPTEGSSRYQPKNRPSDNIPAVQSHEPQSSTKSEPISNSQPNLKSPQSITMDFKSPQSITRRLTTRNLARPQTPTPPSPDSNEPVLRDTKPSTKVTPGSSQYTGPIKTQGSSSLPASSDVSGVAPSNGNPAVPGLTQQSVPKTGSILQLQSSAPNNIPGNSLVNIPGKQTSSSSQPGGSIQSSSISLSTDGGSR</sequence>
<protein>
    <submittedName>
        <fullName evidence="2">Uncharacterized protein</fullName>
    </submittedName>
</protein>